<keyword evidence="3" id="KW-1185">Reference proteome</keyword>
<evidence type="ECO:0000256" key="2">
    <source>
        <dbReference type="ARBA" id="ARBA00018324"/>
    </source>
</evidence>
<sequence length="720" mass="79717">MASSAEPAPDAQESARSLTLERCLEVLRDAKNDSEQFAALLLVTKAVRASDVDAKTRRRIFNAVGFTFPNRLLVSQETPAGCSEHIYRALGLTLLACFCTDPDLAGHPQVFNKIQILNETIVSDCEVNNLPLSSMIDDAYQCLNGVLATSKGPTQLVRNGTLPCLSKVYLHHSYGWHQAMDLLARLLTTAGDKCWKKCKSDLVKVLSRLSKDFQKAEDASKFKLCEILPRFLPPSPLLMESWGVECLKSIYQGLASILSSKLSESQRNPAFQLAGCLANDYNADWILAESRVKGSKFLALLVNLTCVEVRLSLEEPDPSYADSRQELITACYAAMELGLQECTREETLLMEAQKLQLIAILQEACGAIMYYLNQVGWQRMEDPFTFASVRLLSAWLAEETSALKQEVCELLPFLIQYARTRFKLGAACRDLPRQVAKLALCSSTWGSLWPGDALRFLLPALCHLTAEERPRRILIAEGAPALLFEYFQHLWDMFALDEQSSEEVSLQTACGIFLNLVVTAPDLIRQELCFSSLMTLLLTSLPTLLQKKEHLVLTANVATLGLMMARLLSNSQDLGDAAVVKAFFRAAILFLRQAHVSEMNRGSEKLTIAVSGSYKAAWGDISELWFLGMQAFASCVPLLTWLPQEVLESRWIQDILELLGSVSPASVDLELVSAFQGILKEQAEKSPACKELILSQGGAEKSNLYGMAALEQCLSEDKPC</sequence>
<dbReference type="CTD" id="23154"/>
<accession>A0A6P8RWB6</accession>
<gene>
    <name evidence="4 5" type="primary">NCDN</name>
</gene>
<dbReference type="Pfam" id="PF05536">
    <property type="entry name" value="Neurochondrin"/>
    <property type="match status" value="1"/>
</dbReference>
<evidence type="ECO:0000313" key="5">
    <source>
        <dbReference type="RefSeq" id="XP_033810026.1"/>
    </source>
</evidence>
<dbReference type="GeneID" id="117364674"/>
<dbReference type="RefSeq" id="XP_033810026.1">
    <property type="nucleotide sequence ID" value="XM_033954135.1"/>
</dbReference>
<evidence type="ECO:0000256" key="1">
    <source>
        <dbReference type="ARBA" id="ARBA00006927"/>
    </source>
</evidence>
<dbReference type="PANTHER" id="PTHR13109">
    <property type="entry name" value="NEUROCHONDRIN"/>
    <property type="match status" value="1"/>
</dbReference>
<dbReference type="OrthoDB" id="8186546at2759"/>
<dbReference type="GO" id="GO:0030425">
    <property type="term" value="C:dendrite"/>
    <property type="evidence" value="ECO:0007669"/>
    <property type="project" value="TreeGrafter"/>
</dbReference>
<dbReference type="KEGG" id="gsh:117364674"/>
<dbReference type="RefSeq" id="XP_033810025.1">
    <property type="nucleotide sequence ID" value="XM_033954134.1"/>
</dbReference>
<comment type="similarity">
    <text evidence="1">Belongs to the neurochondrin family.</text>
</comment>
<dbReference type="InterPro" id="IPR008709">
    <property type="entry name" value="Neurochondrin"/>
</dbReference>
<proteinExistence type="inferred from homology"/>
<dbReference type="PANTHER" id="PTHR13109:SF7">
    <property type="entry name" value="NEUROCHONDRIN"/>
    <property type="match status" value="1"/>
</dbReference>
<dbReference type="Proteomes" id="UP000515159">
    <property type="component" value="Chromosome 8"/>
</dbReference>
<dbReference type="GO" id="GO:0031175">
    <property type="term" value="P:neuron projection development"/>
    <property type="evidence" value="ECO:0007669"/>
    <property type="project" value="TreeGrafter"/>
</dbReference>
<name>A0A6P8RWB6_GEOSA</name>
<organism evidence="3 4">
    <name type="scientific">Geotrypetes seraphini</name>
    <name type="common">Gaboon caecilian</name>
    <name type="synonym">Caecilia seraphini</name>
    <dbReference type="NCBI Taxonomy" id="260995"/>
    <lineage>
        <taxon>Eukaryota</taxon>
        <taxon>Metazoa</taxon>
        <taxon>Chordata</taxon>
        <taxon>Craniata</taxon>
        <taxon>Vertebrata</taxon>
        <taxon>Euteleostomi</taxon>
        <taxon>Amphibia</taxon>
        <taxon>Gymnophiona</taxon>
        <taxon>Geotrypetes</taxon>
    </lineage>
</organism>
<protein>
    <recommendedName>
        <fullName evidence="2">Neurochondrin</fullName>
    </recommendedName>
</protein>
<reference evidence="4 5" key="1">
    <citation type="submission" date="2025-04" db="UniProtKB">
        <authorList>
            <consortium name="RefSeq"/>
        </authorList>
    </citation>
    <scope>IDENTIFICATION</scope>
</reference>
<evidence type="ECO:0000313" key="4">
    <source>
        <dbReference type="RefSeq" id="XP_033810025.1"/>
    </source>
</evidence>
<dbReference type="AlphaFoldDB" id="A0A6P8RWB6"/>
<dbReference type="GO" id="GO:0048168">
    <property type="term" value="P:regulation of neuronal synaptic plasticity"/>
    <property type="evidence" value="ECO:0007669"/>
    <property type="project" value="TreeGrafter"/>
</dbReference>
<evidence type="ECO:0000313" key="3">
    <source>
        <dbReference type="Proteomes" id="UP000515159"/>
    </source>
</evidence>